<accession>K1WE35</accession>
<evidence type="ECO:0000313" key="4">
    <source>
        <dbReference type="Proteomes" id="UP000006753"/>
    </source>
</evidence>
<dbReference type="OrthoDB" id="3565190at2759"/>
<dbReference type="RefSeq" id="XP_007294152.1">
    <property type="nucleotide sequence ID" value="XM_007294090.1"/>
</dbReference>
<keyword evidence="4" id="KW-1185">Reference proteome</keyword>
<dbReference type="EMBL" id="JH921441">
    <property type="protein sequence ID" value="EKD15635.1"/>
    <property type="molecule type" value="Genomic_DNA"/>
</dbReference>
<keyword evidence="2" id="KW-1133">Transmembrane helix</keyword>
<evidence type="ECO:0000313" key="3">
    <source>
        <dbReference type="EMBL" id="EKD15635.1"/>
    </source>
</evidence>
<organism evidence="3 4">
    <name type="scientific">Marssonina brunnea f. sp. multigermtubi (strain MB_m1)</name>
    <name type="common">Marssonina leaf spot fungus</name>
    <dbReference type="NCBI Taxonomy" id="1072389"/>
    <lineage>
        <taxon>Eukaryota</taxon>
        <taxon>Fungi</taxon>
        <taxon>Dikarya</taxon>
        <taxon>Ascomycota</taxon>
        <taxon>Pezizomycotina</taxon>
        <taxon>Leotiomycetes</taxon>
        <taxon>Helotiales</taxon>
        <taxon>Drepanopezizaceae</taxon>
        <taxon>Drepanopeziza</taxon>
    </lineage>
</organism>
<protein>
    <submittedName>
        <fullName evidence="3">Uncharacterized protein</fullName>
    </submittedName>
</protein>
<evidence type="ECO:0000256" key="2">
    <source>
        <dbReference type="SAM" id="Phobius"/>
    </source>
</evidence>
<dbReference type="AlphaFoldDB" id="K1WE35"/>
<keyword evidence="2" id="KW-0812">Transmembrane</keyword>
<dbReference type="Proteomes" id="UP000006753">
    <property type="component" value="Unassembled WGS sequence"/>
</dbReference>
<name>K1WE35_MARBU</name>
<feature type="region of interest" description="Disordered" evidence="1">
    <location>
        <begin position="1"/>
        <end position="32"/>
    </location>
</feature>
<dbReference type="HOGENOM" id="CLU_1343513_0_0_1"/>
<evidence type="ECO:0000256" key="1">
    <source>
        <dbReference type="SAM" id="MobiDB-lite"/>
    </source>
</evidence>
<dbReference type="GeneID" id="18762198"/>
<reference evidence="3 4" key="1">
    <citation type="journal article" date="2012" name="BMC Genomics">
        <title>Sequencing the genome of Marssonina brunnea reveals fungus-poplar co-evolution.</title>
        <authorList>
            <person name="Zhu S."/>
            <person name="Cao Y.-Z."/>
            <person name="Jiang C."/>
            <person name="Tan B.-Y."/>
            <person name="Wang Z."/>
            <person name="Feng S."/>
            <person name="Zhang L."/>
            <person name="Su X.-H."/>
            <person name="Brejova B."/>
            <person name="Vinar T."/>
            <person name="Xu M."/>
            <person name="Wang M.-X."/>
            <person name="Zhang S.-G."/>
            <person name="Huang M.-R."/>
            <person name="Wu R."/>
            <person name="Zhou Y."/>
        </authorList>
    </citation>
    <scope>NUCLEOTIDE SEQUENCE [LARGE SCALE GENOMIC DNA]</scope>
    <source>
        <strain evidence="3 4">MB_m1</strain>
    </source>
</reference>
<feature type="compositionally biased region" description="Pro residues" evidence="1">
    <location>
        <begin position="17"/>
        <end position="32"/>
    </location>
</feature>
<dbReference type="KEGG" id="mbe:MBM_06263"/>
<keyword evidence="2" id="KW-0472">Membrane</keyword>
<gene>
    <name evidence="3" type="ORF">MBM_06263</name>
</gene>
<dbReference type="InParanoid" id="K1WE35"/>
<proteinExistence type="predicted"/>
<sequence length="204" mass="23256">MILPRVPSPFHTRPPSSQAPPQSPPPAPSPPPQWVLPKSYRVALCLDASILLLTFVILIGAVLYLRRRGPIPNYRRIEEEETLLFSHVDDAKDPMMTTDMDEREDTAMDEKVEKEEAAAAAVAQEEGRKKKQKRGHLRLEAPRIVIWDAETGSTMADEEEVEREEAEREEAGRWTTCTCRGRIHPACWWFELEYKVPEDGRGGR</sequence>
<feature type="transmembrane region" description="Helical" evidence="2">
    <location>
        <begin position="40"/>
        <end position="65"/>
    </location>
</feature>